<dbReference type="CDD" id="cd12117">
    <property type="entry name" value="A_NRPS_Srf_like"/>
    <property type="match status" value="1"/>
</dbReference>
<dbReference type="PROSITE" id="PS00455">
    <property type="entry name" value="AMP_BINDING"/>
    <property type="match status" value="1"/>
</dbReference>
<dbReference type="RefSeq" id="WP_219543183.1">
    <property type="nucleotide sequence ID" value="NZ_JAHKRN010000002.1"/>
</dbReference>
<accession>A0ABW1BN99</accession>
<comment type="caution">
    <text evidence="5">The sequence shown here is derived from an EMBL/GenBank/DDBJ whole genome shotgun (WGS) entry which is preliminary data.</text>
</comment>
<evidence type="ECO:0000313" key="5">
    <source>
        <dbReference type="EMBL" id="MFC5814534.1"/>
    </source>
</evidence>
<gene>
    <name evidence="5" type="ORF">ACFPUY_05535</name>
</gene>
<dbReference type="NCBIfam" id="TIGR01733">
    <property type="entry name" value="AA-adenyl-dom"/>
    <property type="match status" value="1"/>
</dbReference>
<dbReference type="InterPro" id="IPR001242">
    <property type="entry name" value="Condensation_dom"/>
</dbReference>
<dbReference type="Pfam" id="PF13193">
    <property type="entry name" value="AMP-binding_C"/>
    <property type="match status" value="1"/>
</dbReference>
<keyword evidence="3" id="KW-0597">Phosphoprotein</keyword>
<evidence type="ECO:0000256" key="3">
    <source>
        <dbReference type="ARBA" id="ARBA00022553"/>
    </source>
</evidence>
<dbReference type="CDD" id="cd19531">
    <property type="entry name" value="LCL_NRPS-like"/>
    <property type="match status" value="1"/>
</dbReference>
<evidence type="ECO:0000313" key="6">
    <source>
        <dbReference type="Proteomes" id="UP001596096"/>
    </source>
</evidence>
<comment type="cofactor">
    <cofactor evidence="1">
        <name>pantetheine 4'-phosphate</name>
        <dbReference type="ChEBI" id="CHEBI:47942"/>
    </cofactor>
</comment>
<evidence type="ECO:0000256" key="1">
    <source>
        <dbReference type="ARBA" id="ARBA00001957"/>
    </source>
</evidence>
<dbReference type="Pfam" id="PF00501">
    <property type="entry name" value="AMP-binding"/>
    <property type="match status" value="1"/>
</dbReference>
<dbReference type="PANTHER" id="PTHR45527:SF1">
    <property type="entry name" value="FATTY ACID SYNTHASE"/>
    <property type="match status" value="1"/>
</dbReference>
<protein>
    <submittedName>
        <fullName evidence="5">Non-ribosomal peptide synthetase</fullName>
    </submittedName>
</protein>
<dbReference type="InterPro" id="IPR000873">
    <property type="entry name" value="AMP-dep_synth/lig_dom"/>
</dbReference>
<dbReference type="Pfam" id="PF00668">
    <property type="entry name" value="Condensation"/>
    <property type="match status" value="1"/>
</dbReference>
<keyword evidence="2" id="KW-0596">Phosphopantetheine</keyword>
<evidence type="ECO:0000256" key="2">
    <source>
        <dbReference type="ARBA" id="ARBA00022450"/>
    </source>
</evidence>
<dbReference type="InterPro" id="IPR020845">
    <property type="entry name" value="AMP-binding_CS"/>
</dbReference>
<feature type="domain" description="Carrier" evidence="4">
    <location>
        <begin position="1237"/>
        <end position="1312"/>
    </location>
</feature>
<dbReference type="SMART" id="SM00823">
    <property type="entry name" value="PKS_PP"/>
    <property type="match status" value="2"/>
</dbReference>
<reference evidence="6" key="1">
    <citation type="journal article" date="2019" name="Int. J. Syst. Evol. Microbiol.">
        <title>The Global Catalogue of Microorganisms (GCM) 10K type strain sequencing project: providing services to taxonomists for standard genome sequencing and annotation.</title>
        <authorList>
            <consortium name="The Broad Institute Genomics Platform"/>
            <consortium name="The Broad Institute Genome Sequencing Center for Infectious Disease"/>
            <person name="Wu L."/>
            <person name="Ma J."/>
        </authorList>
    </citation>
    <scope>NUCLEOTIDE SEQUENCE [LARGE SCALE GENOMIC DNA]</scope>
    <source>
        <strain evidence="6">CGMCC 4.7106</strain>
    </source>
</reference>
<name>A0ABW1BN99_9ACTN</name>
<dbReference type="InterPro" id="IPR010071">
    <property type="entry name" value="AA_adenyl_dom"/>
</dbReference>
<dbReference type="InterPro" id="IPR009081">
    <property type="entry name" value="PP-bd_ACP"/>
</dbReference>
<feature type="domain" description="Carrier" evidence="4">
    <location>
        <begin position="204"/>
        <end position="279"/>
    </location>
</feature>
<dbReference type="PROSITE" id="PS00012">
    <property type="entry name" value="PHOSPHOPANTETHEINE"/>
    <property type="match status" value="2"/>
</dbReference>
<dbReference type="PANTHER" id="PTHR45527">
    <property type="entry name" value="NONRIBOSOMAL PEPTIDE SYNTHETASE"/>
    <property type="match status" value="1"/>
</dbReference>
<dbReference type="EMBL" id="JBHSNW010000002">
    <property type="protein sequence ID" value="MFC5814534.1"/>
    <property type="molecule type" value="Genomic_DNA"/>
</dbReference>
<proteinExistence type="predicted"/>
<sequence length="1341" mass="143533">MNRATTLPADVAPTVRPRYVRGHLSAGLSVPAAPGTPLAWLAAAAMALIAAPDSDEVTVGTVGTVGAADAGLVALRSAVGPGTRLSDLLSSASRDGTRLSADRDDEPRVLVAAGIGRAEAQRVALELRDCDCVFLLADAADGWLLECDYDADRYTEPAMRWHLDRLETLLLLLAEEPDAPLADVVVAAEPVAAPRDWDEIPYVAPRTPTERKLAAIWAEVLEVPRVGVDDDFFAVGGHSILAAMALSRIRAAFGVEVHFDELFTAPTLAACAKVVERAAAGPARPLTGASGPAVASLEQERLWFLEQWRPGTALYNVPLVLELTGPVDPGRLGEALQRVAGRHPALRTAFESVDGRPRPLTRDAEVPWRREEADDRAHAWRLVREHVAEPFDLSVPPLIRGGLVSFAADRHLLYLCIHHLAVDGWSLGHLLDDLGAAYRGLPLPPPDGFGYADYAAWQRGRPVADDLRWWRSYLAGLPPVLELPGDRPRPAVQSFLGGTRRRVLPPDLASALADFARSRSATVFDVALSAFALLLRRWTGRSDLPIATPVAARPLPELEPLVGFFVNTLVVRADVGGDPSFAQLVERVRHSATAALGHQELPFALLVEALQPERALSHAPVVQVAFAHYRPSHHDWELADGLAARLRHADTGTAKFDLTLTLHEAPGEMALEVEYAADLLDEATADRLAGQWLELVRGLLAAPGEPVSRIGSLPADQRRRLTSWSRAADETHRPASRVTIPELVARQVADRGDAVAVSAGPVKLTYAELWSRSGALAARLGPRRGQLVGLACHRGADLVVAMLAILRAGAAYVPLDPSYPAARLSFMVEDTGVGTLVGHRDLLAALPGTGIETIPIDGVAPATAPEVPIRPEDAAYVIYTSGSTGRPKGVVVPHRGIARLVSGADYVPLDTTTVLAQLSNASFDAITFEVWGALANGGRVVVVPPAAVLSPPALAELLRAEHVTTLFLTTALFNAVTSEEPGAFATVDHLYFGGEALDVARVGEVLRGGRGPRHLHNIYGPTEVTTFSTWQPLAEPPTTRGPIGRPISGTTARVVDLDTGDLAPVGVPGELWLGGPGVAWGYWRRPGATARAFVADPFSGEPGRRLYRTGDLVRWTPGGTLEFLGRIDRQLKIRGFRVEPGEVELALSALPGVRARAVVARTPQDGPVELIAYVQPGGDTGLTAGAVREALARELPDHLVPAQVILVDRMPLDPNGKVETSSLPAPEERRAEAAAVAPAGPVEELLAEVWAEVLGLERLGVTDDFFELGGHSLHAVKVTTRAERALRTSMSVRDLFRHKTVRRLAAALREADPDRLDRIAAIVLQVRHARVGAEEEIADAH</sequence>
<organism evidence="5 6">
    <name type="scientific">Nonomuraea harbinensis</name>
    <dbReference type="NCBI Taxonomy" id="1286938"/>
    <lineage>
        <taxon>Bacteria</taxon>
        <taxon>Bacillati</taxon>
        <taxon>Actinomycetota</taxon>
        <taxon>Actinomycetes</taxon>
        <taxon>Streptosporangiales</taxon>
        <taxon>Streptosporangiaceae</taxon>
        <taxon>Nonomuraea</taxon>
    </lineage>
</organism>
<evidence type="ECO:0000259" key="4">
    <source>
        <dbReference type="PROSITE" id="PS50075"/>
    </source>
</evidence>
<dbReference type="InterPro" id="IPR006162">
    <property type="entry name" value="Ppantetheine_attach_site"/>
</dbReference>
<keyword evidence="6" id="KW-1185">Reference proteome</keyword>
<dbReference type="Pfam" id="PF00550">
    <property type="entry name" value="PP-binding"/>
    <property type="match status" value="2"/>
</dbReference>
<dbReference type="InterPro" id="IPR025110">
    <property type="entry name" value="AMP-bd_C"/>
</dbReference>
<dbReference type="InterPro" id="IPR020806">
    <property type="entry name" value="PKS_PP-bd"/>
</dbReference>
<dbReference type="Proteomes" id="UP001596096">
    <property type="component" value="Unassembled WGS sequence"/>
</dbReference>
<dbReference type="PROSITE" id="PS50075">
    <property type="entry name" value="CARRIER"/>
    <property type="match status" value="2"/>
</dbReference>